<name>W4P4J3_9BACE</name>
<sequence length="78" mass="8814">MLPGQTECFAGVLPSQAAIGRQRTSNKPNILPVYQSLSPHRAEKYACNKAYILPATHKIREKEVFDEKFPYLCSNLSF</sequence>
<dbReference type="AlphaFoldDB" id="W4P4J3"/>
<protein>
    <submittedName>
        <fullName evidence="1">Uncharacterized protein</fullName>
    </submittedName>
</protein>
<reference evidence="1 2" key="1">
    <citation type="journal article" date="2014" name="Genome Announc.">
        <title>Draft Genome Sequences of Three Strains of Bacteroides pyogenes Isolated from a Cat and Swine.</title>
        <authorList>
            <person name="Sakamoto M."/>
            <person name="Oshima K."/>
            <person name="Suda W."/>
            <person name="Kitamura K."/>
            <person name="Iida T."/>
            <person name="Hattori M."/>
            <person name="Ohkuma M."/>
        </authorList>
    </citation>
    <scope>NUCLEOTIDE SEQUENCE [LARGE SCALE GENOMIC DNA]</scope>
    <source>
        <strain evidence="1 2">JCM 6292</strain>
    </source>
</reference>
<dbReference type="EMBL" id="BAIQ01000006">
    <property type="protein sequence ID" value="GAE14721.1"/>
    <property type="molecule type" value="Genomic_DNA"/>
</dbReference>
<organism evidence="1 2">
    <name type="scientific">Bacteroides pyogenes JCM 6292</name>
    <dbReference type="NCBI Taxonomy" id="1235809"/>
    <lineage>
        <taxon>Bacteria</taxon>
        <taxon>Pseudomonadati</taxon>
        <taxon>Bacteroidota</taxon>
        <taxon>Bacteroidia</taxon>
        <taxon>Bacteroidales</taxon>
        <taxon>Bacteroidaceae</taxon>
        <taxon>Bacteroides</taxon>
    </lineage>
</organism>
<gene>
    <name evidence="1" type="ORF">JCM6292_891</name>
</gene>
<evidence type="ECO:0000313" key="1">
    <source>
        <dbReference type="EMBL" id="GAE14721.1"/>
    </source>
</evidence>
<accession>W4P4J3</accession>
<comment type="caution">
    <text evidence="1">The sequence shown here is derived from an EMBL/GenBank/DDBJ whole genome shotgun (WGS) entry which is preliminary data.</text>
</comment>
<proteinExistence type="predicted"/>
<evidence type="ECO:0000313" key="2">
    <source>
        <dbReference type="Proteomes" id="UP000018861"/>
    </source>
</evidence>
<dbReference type="Proteomes" id="UP000018861">
    <property type="component" value="Unassembled WGS sequence"/>
</dbReference>